<evidence type="ECO:0000313" key="2">
    <source>
        <dbReference type="EMBL" id="MCE7028688.1"/>
    </source>
</evidence>
<evidence type="ECO:0000313" key="3">
    <source>
        <dbReference type="Proteomes" id="UP001139035"/>
    </source>
</evidence>
<name>A0A9X1P084_9HYPH</name>
<dbReference type="EMBL" id="JAJUWU010000005">
    <property type="protein sequence ID" value="MCE7027646.1"/>
    <property type="molecule type" value="Genomic_DNA"/>
</dbReference>
<dbReference type="Gene3D" id="3.40.50.300">
    <property type="entry name" value="P-loop containing nucleotide triphosphate hydrolases"/>
    <property type="match status" value="1"/>
</dbReference>
<comment type="caution">
    <text evidence="1">The sequence shown here is derived from an EMBL/GenBank/DDBJ whole genome shotgun (WGS) entry which is preliminary data.</text>
</comment>
<reference evidence="1" key="1">
    <citation type="submission" date="2022-01" db="EMBL/GenBank/DDBJ databases">
        <title>Jiella avicenniae sp. nov., a novel endophytic bacterium isolated from bark of Avicennia marina.</title>
        <authorList>
            <person name="Tuo L."/>
        </authorList>
    </citation>
    <scope>NUCLEOTIDE SEQUENCE</scope>
    <source>
        <strain evidence="1">CBK1P-4</strain>
    </source>
</reference>
<sequence>MTIRLSREEFVARLRELPPGGRRLVAVAGPPGAGKSTLADWLASELDRASPGRAAVLPMDGFHFDDMVLEARGDRPRKGAPHTFDTGGLTATLKRLVENPRGEIAVPVFDRAIEIARAGARIIGPDVETIVVEGNYLLLDDPAWSPMRAFFDVTAFIDVPEATLRERLAARWVGYGLAEEALDAKLEGNDFPNMRTVIADSVPADFAIVEELPAKHRREP</sequence>
<keyword evidence="3" id="KW-1185">Reference proteome</keyword>
<proteinExistence type="predicted"/>
<keyword evidence="1" id="KW-0808">Transferase</keyword>
<organism evidence="1 3">
    <name type="scientific">Jiella avicenniae</name>
    <dbReference type="NCBI Taxonomy" id="2907202"/>
    <lineage>
        <taxon>Bacteria</taxon>
        <taxon>Pseudomonadati</taxon>
        <taxon>Pseudomonadota</taxon>
        <taxon>Alphaproteobacteria</taxon>
        <taxon>Hyphomicrobiales</taxon>
        <taxon>Aurantimonadaceae</taxon>
        <taxon>Jiella</taxon>
    </lineage>
</organism>
<dbReference type="SUPFAM" id="SSF52540">
    <property type="entry name" value="P-loop containing nucleoside triphosphate hydrolases"/>
    <property type="match status" value="1"/>
</dbReference>
<dbReference type="EMBL" id="JAJUWU010000010">
    <property type="protein sequence ID" value="MCE7028688.1"/>
    <property type="molecule type" value="Genomic_DNA"/>
</dbReference>
<gene>
    <name evidence="1" type="ORF">LZD57_06560</name>
    <name evidence="2" type="ORF">LZD57_11875</name>
</gene>
<dbReference type="AlphaFoldDB" id="A0A9X1P084"/>
<dbReference type="RefSeq" id="WP_233718690.1">
    <property type="nucleotide sequence ID" value="NZ_JAJUWU010000005.1"/>
</dbReference>
<evidence type="ECO:0000313" key="1">
    <source>
        <dbReference type="EMBL" id="MCE7027646.1"/>
    </source>
</evidence>
<dbReference type="InterPro" id="IPR027417">
    <property type="entry name" value="P-loop_NTPase"/>
</dbReference>
<keyword evidence="1" id="KW-0418">Kinase</keyword>
<dbReference type="GO" id="GO:0016301">
    <property type="term" value="F:kinase activity"/>
    <property type="evidence" value="ECO:0007669"/>
    <property type="project" value="UniProtKB-KW"/>
</dbReference>
<accession>A0A9X1P084</accession>
<dbReference type="PANTHER" id="PTHR10285">
    <property type="entry name" value="URIDINE KINASE"/>
    <property type="match status" value="1"/>
</dbReference>
<protein>
    <submittedName>
        <fullName evidence="1">Nucleoside/nucleotide kinase family protein</fullName>
    </submittedName>
</protein>
<dbReference type="Proteomes" id="UP001139035">
    <property type="component" value="Unassembled WGS sequence"/>
</dbReference>